<accession>A0A0K2U794</accession>
<dbReference type="AlphaFoldDB" id="A0A0K2U794"/>
<organism evidence="1">
    <name type="scientific">Lepeophtheirus salmonis</name>
    <name type="common">Salmon louse</name>
    <name type="synonym">Caligus salmonis</name>
    <dbReference type="NCBI Taxonomy" id="72036"/>
    <lineage>
        <taxon>Eukaryota</taxon>
        <taxon>Metazoa</taxon>
        <taxon>Ecdysozoa</taxon>
        <taxon>Arthropoda</taxon>
        <taxon>Crustacea</taxon>
        <taxon>Multicrustacea</taxon>
        <taxon>Hexanauplia</taxon>
        <taxon>Copepoda</taxon>
        <taxon>Siphonostomatoida</taxon>
        <taxon>Caligidae</taxon>
        <taxon>Lepeophtheirus</taxon>
    </lineage>
</organism>
<protein>
    <submittedName>
        <fullName evidence="1">Uncharacterized protein</fullName>
    </submittedName>
</protein>
<reference evidence="1" key="1">
    <citation type="submission" date="2014-05" db="EMBL/GenBank/DDBJ databases">
        <authorList>
            <person name="Chronopoulou M."/>
        </authorList>
    </citation>
    <scope>NUCLEOTIDE SEQUENCE</scope>
    <source>
        <tissue evidence="1">Whole organism</tissue>
    </source>
</reference>
<proteinExistence type="predicted"/>
<evidence type="ECO:0000313" key="1">
    <source>
        <dbReference type="EMBL" id="CDW33596.1"/>
    </source>
</evidence>
<dbReference type="EMBL" id="HACA01016235">
    <property type="protein sequence ID" value="CDW33596.1"/>
    <property type="molecule type" value="Transcribed_RNA"/>
</dbReference>
<name>A0A0K2U794_LEPSM</name>
<sequence>MKASSFHQRPQYRKPLFGSYIWCGKPLGSFLLFPQVSGRSDGCGIDQLGKSSRPRKFTQLTHLP</sequence>